<evidence type="ECO:0000313" key="3">
    <source>
        <dbReference type="Proteomes" id="UP000015101"/>
    </source>
</evidence>
<dbReference type="Proteomes" id="UP000015101">
    <property type="component" value="Unassembled WGS sequence"/>
</dbReference>
<reference evidence="2" key="3">
    <citation type="submission" date="2015-06" db="UniProtKB">
        <authorList>
            <consortium name="EnsemblMetazoa"/>
        </authorList>
    </citation>
    <scope>IDENTIFICATION</scope>
</reference>
<dbReference type="EMBL" id="AMQM01009171">
    <property type="status" value="NOT_ANNOTATED_CDS"/>
    <property type="molecule type" value="Genomic_DNA"/>
</dbReference>
<evidence type="ECO:0000313" key="1">
    <source>
        <dbReference type="EMBL" id="ESO08295.1"/>
    </source>
</evidence>
<evidence type="ECO:0000313" key="2">
    <source>
        <dbReference type="EnsemblMetazoa" id="HelroP184071"/>
    </source>
</evidence>
<dbReference type="EnsemblMetazoa" id="HelroT184071">
    <property type="protein sequence ID" value="HelroP184071"/>
    <property type="gene ID" value="HelroG184071"/>
</dbReference>
<dbReference type="KEGG" id="hro:HELRODRAFT_184071"/>
<proteinExistence type="predicted"/>
<dbReference type="AlphaFoldDB" id="T1FKJ0"/>
<dbReference type="RefSeq" id="XP_009013610.1">
    <property type="nucleotide sequence ID" value="XM_009015362.1"/>
</dbReference>
<reference evidence="3" key="1">
    <citation type="submission" date="2012-12" db="EMBL/GenBank/DDBJ databases">
        <authorList>
            <person name="Hellsten U."/>
            <person name="Grimwood J."/>
            <person name="Chapman J.A."/>
            <person name="Shapiro H."/>
            <person name="Aerts A."/>
            <person name="Otillar R.P."/>
            <person name="Terry A.Y."/>
            <person name="Boore J.L."/>
            <person name="Simakov O."/>
            <person name="Marletaz F."/>
            <person name="Cho S.-J."/>
            <person name="Edsinger-Gonzales E."/>
            <person name="Havlak P."/>
            <person name="Kuo D.-H."/>
            <person name="Larsson T."/>
            <person name="Lv J."/>
            <person name="Arendt D."/>
            <person name="Savage R."/>
            <person name="Osoegawa K."/>
            <person name="de Jong P."/>
            <person name="Lindberg D.R."/>
            <person name="Seaver E.C."/>
            <person name="Weisblat D.A."/>
            <person name="Putnam N.H."/>
            <person name="Grigoriev I.V."/>
            <person name="Rokhsar D.S."/>
        </authorList>
    </citation>
    <scope>NUCLEOTIDE SEQUENCE</scope>
</reference>
<dbReference type="InParanoid" id="T1FKJ0"/>
<dbReference type="CTD" id="20209339"/>
<gene>
    <name evidence="2" type="primary">20209339</name>
    <name evidence="1" type="ORF">HELRODRAFT_184071</name>
</gene>
<accession>T1FKJ0</accession>
<protein>
    <submittedName>
        <fullName evidence="1 2">Uncharacterized protein</fullName>
    </submittedName>
</protein>
<sequence>MKKMLETKAELKILESEVRVRVRAGFKVGQGSALTGLLKTEEICGFSYQRGGPELTLLYGARLLMYLDDGISSYSHCKDYNDYDYHLTNKCPSLLCKNGWKGKDCRTRDCSVNNGDCGRSMKCEEVNIGMGDVGWRSVCSCPYLMYKTALNKCQR</sequence>
<organism evidence="2 3">
    <name type="scientific">Helobdella robusta</name>
    <name type="common">Californian leech</name>
    <dbReference type="NCBI Taxonomy" id="6412"/>
    <lineage>
        <taxon>Eukaryota</taxon>
        <taxon>Metazoa</taxon>
        <taxon>Spiralia</taxon>
        <taxon>Lophotrochozoa</taxon>
        <taxon>Annelida</taxon>
        <taxon>Clitellata</taxon>
        <taxon>Hirudinea</taxon>
        <taxon>Rhynchobdellida</taxon>
        <taxon>Glossiphoniidae</taxon>
        <taxon>Helobdella</taxon>
    </lineage>
</organism>
<dbReference type="EMBL" id="KB096086">
    <property type="protein sequence ID" value="ESO08295.1"/>
    <property type="molecule type" value="Genomic_DNA"/>
</dbReference>
<dbReference type="HOGENOM" id="CLU_1697428_0_0_1"/>
<keyword evidence="3" id="KW-1185">Reference proteome</keyword>
<dbReference type="GeneID" id="20209339"/>
<name>T1FKJ0_HELRO</name>
<reference evidence="1 3" key="2">
    <citation type="journal article" date="2013" name="Nature">
        <title>Insights into bilaterian evolution from three spiralian genomes.</title>
        <authorList>
            <person name="Simakov O."/>
            <person name="Marletaz F."/>
            <person name="Cho S.J."/>
            <person name="Edsinger-Gonzales E."/>
            <person name="Havlak P."/>
            <person name="Hellsten U."/>
            <person name="Kuo D.H."/>
            <person name="Larsson T."/>
            <person name="Lv J."/>
            <person name="Arendt D."/>
            <person name="Savage R."/>
            <person name="Osoegawa K."/>
            <person name="de Jong P."/>
            <person name="Grimwood J."/>
            <person name="Chapman J.A."/>
            <person name="Shapiro H."/>
            <person name="Aerts A."/>
            <person name="Otillar R.P."/>
            <person name="Terry A.Y."/>
            <person name="Boore J.L."/>
            <person name="Grigoriev I.V."/>
            <person name="Lindberg D.R."/>
            <person name="Seaver E.C."/>
            <person name="Weisblat D.A."/>
            <person name="Putnam N.H."/>
            <person name="Rokhsar D.S."/>
        </authorList>
    </citation>
    <scope>NUCLEOTIDE SEQUENCE</scope>
</reference>